<proteinExistence type="predicted"/>
<dbReference type="OrthoDB" id="2398144at2759"/>
<dbReference type="Proteomes" id="UP000078512">
    <property type="component" value="Unassembled WGS sequence"/>
</dbReference>
<keyword evidence="2" id="KW-1185">Reference proteome</keyword>
<dbReference type="AlphaFoldDB" id="A0A197JBN4"/>
<sequence>MTTGEPIQIIRLSTLLPPSSPSTTRAYSNANTGYPSYSATSQNTPVITYKIRARHQDPVTGQYFILWGDVQTVIKDADYAIDAEDGTLVPFMVNEAYEEYV</sequence>
<organism evidence="1 2">
    <name type="scientific">Linnemannia elongata AG-77</name>
    <dbReference type="NCBI Taxonomy" id="1314771"/>
    <lineage>
        <taxon>Eukaryota</taxon>
        <taxon>Fungi</taxon>
        <taxon>Fungi incertae sedis</taxon>
        <taxon>Mucoromycota</taxon>
        <taxon>Mortierellomycotina</taxon>
        <taxon>Mortierellomycetes</taxon>
        <taxon>Mortierellales</taxon>
        <taxon>Mortierellaceae</taxon>
        <taxon>Linnemannia</taxon>
    </lineage>
</organism>
<reference evidence="1 2" key="1">
    <citation type="submission" date="2016-05" db="EMBL/GenBank/DDBJ databases">
        <title>Genome sequencing reveals origins of a unique bacterial endosymbiosis in the earliest lineages of terrestrial Fungi.</title>
        <authorList>
            <consortium name="DOE Joint Genome Institute"/>
            <person name="Uehling J."/>
            <person name="Gryganskyi A."/>
            <person name="Hameed K."/>
            <person name="Tschaplinski T."/>
            <person name="Misztal P."/>
            <person name="Wu S."/>
            <person name="Desiro A."/>
            <person name="Vande Pol N."/>
            <person name="Du Z.-Y."/>
            <person name="Zienkiewicz A."/>
            <person name="Zienkiewicz K."/>
            <person name="Morin E."/>
            <person name="Tisserant E."/>
            <person name="Splivallo R."/>
            <person name="Hainaut M."/>
            <person name="Henrissat B."/>
            <person name="Ohm R."/>
            <person name="Kuo A."/>
            <person name="Yan J."/>
            <person name="Lipzen A."/>
            <person name="Nolan M."/>
            <person name="Labutti K."/>
            <person name="Barry K."/>
            <person name="Goldstein A."/>
            <person name="Labbe J."/>
            <person name="Schadt C."/>
            <person name="Tuskan G."/>
            <person name="Grigoriev I."/>
            <person name="Martin F."/>
            <person name="Vilgalys R."/>
            <person name="Bonito G."/>
        </authorList>
    </citation>
    <scope>NUCLEOTIDE SEQUENCE [LARGE SCALE GENOMIC DNA]</scope>
    <source>
        <strain evidence="1 2">AG-77</strain>
    </source>
</reference>
<accession>A0A197JBN4</accession>
<dbReference type="EMBL" id="KV442159">
    <property type="protein sequence ID" value="OAQ22515.1"/>
    <property type="molecule type" value="Genomic_DNA"/>
</dbReference>
<evidence type="ECO:0000313" key="2">
    <source>
        <dbReference type="Proteomes" id="UP000078512"/>
    </source>
</evidence>
<evidence type="ECO:0000313" key="1">
    <source>
        <dbReference type="EMBL" id="OAQ22515.1"/>
    </source>
</evidence>
<protein>
    <submittedName>
        <fullName evidence="1">Uncharacterized protein</fullName>
    </submittedName>
</protein>
<gene>
    <name evidence="1" type="ORF">K457DRAFT_131232</name>
</gene>
<name>A0A197JBN4_9FUNG</name>